<protein>
    <submittedName>
        <fullName evidence="7">Type IV pili methyl-accepting chemotaxis transducer N-term</fullName>
    </submittedName>
</protein>
<dbReference type="RefSeq" id="WP_165606608.1">
    <property type="nucleotide sequence ID" value="NZ_FOZM01000003.1"/>
</dbReference>
<keyword evidence="8" id="KW-1185">Reference proteome</keyword>
<dbReference type="STRING" id="1123755.SAMN05444714_2911"/>
<dbReference type="Pfam" id="PF13675">
    <property type="entry name" value="PilJ"/>
    <property type="match status" value="2"/>
</dbReference>
<keyword evidence="2" id="KW-0812">Transmembrane</keyword>
<sequence length="312" mass="32960">MFKSMPFGRCANLLGAVVVSTFATAALAEDAAQPVPDMQLAAANMLEDDGASERINQSGKLRMLSQQVVAAGCYVRAGVDTSATWPTLINASKEFNDILYALEFGDPSRGIFDPEERRRTLVGLTMLNEHWGPVEEQARLISVGAGDATTVAELAALSVPLLEFAQRMTAEITAQYSNPAVLVQADALLIDIAGRQRMLSQRISKNACLTGTGLGSETVSAELQAASELFENSLYALANGMSAAGVRPPPTEEIADALAGVTARWEALKPILASIEQADSETLAIVFAQTSAMTAEMNSIVGLYSDASKTGI</sequence>
<dbReference type="GO" id="GO:0016020">
    <property type="term" value="C:membrane"/>
    <property type="evidence" value="ECO:0007669"/>
    <property type="project" value="UniProtKB-SubCell"/>
</dbReference>
<evidence type="ECO:0000256" key="1">
    <source>
        <dbReference type="ARBA" id="ARBA00004141"/>
    </source>
</evidence>
<feature type="domain" description="NarX-like N-terminal" evidence="6">
    <location>
        <begin position="49"/>
        <end position="154"/>
    </location>
</feature>
<dbReference type="AlphaFoldDB" id="A0A1I6N1D6"/>
<accession>A0A1I6N1D6</accession>
<evidence type="ECO:0000256" key="2">
    <source>
        <dbReference type="ARBA" id="ARBA00022692"/>
    </source>
</evidence>
<evidence type="ECO:0000256" key="5">
    <source>
        <dbReference type="SAM" id="SignalP"/>
    </source>
</evidence>
<name>A0A1I6N1D6_9RHOB</name>
<keyword evidence="4" id="KW-0472">Membrane</keyword>
<evidence type="ECO:0000313" key="8">
    <source>
        <dbReference type="Proteomes" id="UP000198926"/>
    </source>
</evidence>
<evidence type="ECO:0000313" key="7">
    <source>
        <dbReference type="EMBL" id="SFS21681.1"/>
    </source>
</evidence>
<keyword evidence="5" id="KW-0732">Signal</keyword>
<proteinExistence type="predicted"/>
<feature type="signal peptide" evidence="5">
    <location>
        <begin position="1"/>
        <end position="25"/>
    </location>
</feature>
<feature type="chain" id="PRO_5011544635" evidence="5">
    <location>
        <begin position="26"/>
        <end position="312"/>
    </location>
</feature>
<reference evidence="7 8" key="1">
    <citation type="submission" date="2016-10" db="EMBL/GenBank/DDBJ databases">
        <authorList>
            <person name="de Groot N.N."/>
        </authorList>
    </citation>
    <scope>NUCLEOTIDE SEQUENCE [LARGE SCALE GENOMIC DNA]</scope>
    <source>
        <strain evidence="7 8">DSM 29433</strain>
    </source>
</reference>
<dbReference type="InterPro" id="IPR029095">
    <property type="entry name" value="NarX-like_N"/>
</dbReference>
<gene>
    <name evidence="7" type="ORF">SAMN05444714_2911</name>
</gene>
<evidence type="ECO:0000256" key="4">
    <source>
        <dbReference type="ARBA" id="ARBA00023136"/>
    </source>
</evidence>
<dbReference type="Proteomes" id="UP000198926">
    <property type="component" value="Unassembled WGS sequence"/>
</dbReference>
<keyword evidence="3" id="KW-1133">Transmembrane helix</keyword>
<dbReference type="EMBL" id="FOZM01000003">
    <property type="protein sequence ID" value="SFS21681.1"/>
    <property type="molecule type" value="Genomic_DNA"/>
</dbReference>
<evidence type="ECO:0000256" key="3">
    <source>
        <dbReference type="ARBA" id="ARBA00022989"/>
    </source>
</evidence>
<evidence type="ECO:0000259" key="6">
    <source>
        <dbReference type="Pfam" id="PF13675"/>
    </source>
</evidence>
<organism evidence="7 8">
    <name type="scientific">Yoonia litorea</name>
    <dbReference type="NCBI Taxonomy" id="1123755"/>
    <lineage>
        <taxon>Bacteria</taxon>
        <taxon>Pseudomonadati</taxon>
        <taxon>Pseudomonadota</taxon>
        <taxon>Alphaproteobacteria</taxon>
        <taxon>Rhodobacterales</taxon>
        <taxon>Paracoccaceae</taxon>
        <taxon>Yoonia</taxon>
    </lineage>
</organism>
<feature type="domain" description="NarX-like N-terminal" evidence="6">
    <location>
        <begin position="185"/>
        <end position="282"/>
    </location>
</feature>
<comment type="subcellular location">
    <subcellularLocation>
        <location evidence="1">Membrane</location>
        <topology evidence="1">Multi-pass membrane protein</topology>
    </subcellularLocation>
</comment>